<dbReference type="EMBL" id="JAJAPW010000013">
    <property type="protein sequence ID" value="MCB4800295.1"/>
    <property type="molecule type" value="Genomic_DNA"/>
</dbReference>
<name>A0A9X1L2Z1_9FLAO</name>
<reference evidence="2" key="1">
    <citation type="submission" date="2021-10" db="EMBL/GenBank/DDBJ databases">
        <title>Tamlana sargassums sp. nov., and Tamlana laminarinivorans sp. nov., two new bacteria isolated from the brown alga.</title>
        <authorList>
            <person name="Li J."/>
        </authorList>
    </citation>
    <scope>NUCLEOTIDE SEQUENCE</scope>
    <source>
        <strain evidence="2">PT2-4</strain>
    </source>
</reference>
<protein>
    <submittedName>
        <fullName evidence="2">Uncharacterized protein</fullName>
    </submittedName>
</protein>
<comment type="caution">
    <text evidence="2">The sequence shown here is derived from an EMBL/GenBank/DDBJ whole genome shotgun (WGS) entry which is preliminary data.</text>
</comment>
<sequence>MTEIELLKKLVALENEQYSLEIKIDIWSRDKEVAEFKTELAEINREIAIVEKSLVEIEDKKYSKKAKSLMLDQIHAYITEINKAKDGLKLTRNQGLILENYLFSGILTDLRYYIIDENFGYRIPAYLHYTYEEKKSVEIKPLSDFLKNESRNLSQIENPDYIKLRNFYEEFKNRLLKTFVE</sequence>
<accession>A0A9X1L2Z1</accession>
<evidence type="ECO:0000313" key="3">
    <source>
        <dbReference type="Proteomes" id="UP001139199"/>
    </source>
</evidence>
<feature type="coiled-coil region" evidence="1">
    <location>
        <begin position="33"/>
        <end position="60"/>
    </location>
</feature>
<dbReference type="RefSeq" id="WP_226544770.1">
    <property type="nucleotide sequence ID" value="NZ_JAJAPW010000013.1"/>
</dbReference>
<organism evidence="2 3">
    <name type="scientific">Neotamlana laminarinivorans</name>
    <dbReference type="NCBI Taxonomy" id="2883124"/>
    <lineage>
        <taxon>Bacteria</taxon>
        <taxon>Pseudomonadati</taxon>
        <taxon>Bacteroidota</taxon>
        <taxon>Flavobacteriia</taxon>
        <taxon>Flavobacteriales</taxon>
        <taxon>Flavobacteriaceae</taxon>
        <taxon>Neotamlana</taxon>
    </lineage>
</organism>
<evidence type="ECO:0000313" key="2">
    <source>
        <dbReference type="EMBL" id="MCB4800295.1"/>
    </source>
</evidence>
<gene>
    <name evidence="2" type="ORF">LG649_15695</name>
</gene>
<dbReference type="AlphaFoldDB" id="A0A9X1L2Z1"/>
<dbReference type="Proteomes" id="UP001139199">
    <property type="component" value="Unassembled WGS sequence"/>
</dbReference>
<proteinExistence type="predicted"/>
<evidence type="ECO:0000256" key="1">
    <source>
        <dbReference type="SAM" id="Coils"/>
    </source>
</evidence>
<keyword evidence="1" id="KW-0175">Coiled coil</keyword>
<keyword evidence="3" id="KW-1185">Reference proteome</keyword>